<protein>
    <submittedName>
        <fullName evidence="1">Uncharacterized protein</fullName>
    </submittedName>
</protein>
<accession>A0ABQ7QBB4</accession>
<feature type="non-terminal residue" evidence="1">
    <location>
        <position position="70"/>
    </location>
</feature>
<keyword evidence="2" id="KW-1185">Reference proteome</keyword>
<proteinExistence type="predicted"/>
<dbReference type="Proteomes" id="UP000823941">
    <property type="component" value="Chromosome 17"/>
</dbReference>
<organism evidence="1 2">
    <name type="scientific">Plutella xylostella</name>
    <name type="common">Diamondback moth</name>
    <name type="synonym">Plutella maculipennis</name>
    <dbReference type="NCBI Taxonomy" id="51655"/>
    <lineage>
        <taxon>Eukaryota</taxon>
        <taxon>Metazoa</taxon>
        <taxon>Ecdysozoa</taxon>
        <taxon>Arthropoda</taxon>
        <taxon>Hexapoda</taxon>
        <taxon>Insecta</taxon>
        <taxon>Pterygota</taxon>
        <taxon>Neoptera</taxon>
        <taxon>Endopterygota</taxon>
        <taxon>Lepidoptera</taxon>
        <taxon>Glossata</taxon>
        <taxon>Ditrysia</taxon>
        <taxon>Yponomeutoidea</taxon>
        <taxon>Plutellidae</taxon>
        <taxon>Plutella</taxon>
    </lineage>
</organism>
<evidence type="ECO:0000313" key="2">
    <source>
        <dbReference type="Proteomes" id="UP000823941"/>
    </source>
</evidence>
<name>A0ABQ7QBB4_PLUXY</name>
<dbReference type="EMBL" id="JAHIBW010000017">
    <property type="protein sequence ID" value="KAG7302519.1"/>
    <property type="molecule type" value="Genomic_DNA"/>
</dbReference>
<reference evidence="1 2" key="1">
    <citation type="submission" date="2021-06" db="EMBL/GenBank/DDBJ databases">
        <title>A haploid diamondback moth (Plutella xylostella L.) genome assembly resolves 31 chromosomes and identifies a diamide resistance mutation.</title>
        <authorList>
            <person name="Ward C.M."/>
            <person name="Perry K.D."/>
            <person name="Baker G."/>
            <person name="Powis K."/>
            <person name="Heckel D.G."/>
            <person name="Baxter S.W."/>
        </authorList>
    </citation>
    <scope>NUCLEOTIDE SEQUENCE [LARGE SCALE GENOMIC DNA]</scope>
    <source>
        <strain evidence="1 2">LV</strain>
        <tissue evidence="1">Single pupa</tissue>
    </source>
</reference>
<sequence>MIRLSPRDVTQCPGRLISASAHCPLPVSLIKRSPLKLKPQPKNRQLMADRNTTTDICDPPIECALVKQKL</sequence>
<comment type="caution">
    <text evidence="1">The sequence shown here is derived from an EMBL/GenBank/DDBJ whole genome shotgun (WGS) entry which is preliminary data.</text>
</comment>
<evidence type="ECO:0000313" key="1">
    <source>
        <dbReference type="EMBL" id="KAG7302519.1"/>
    </source>
</evidence>
<gene>
    <name evidence="1" type="ORF">JYU34_012434</name>
</gene>